<sequence length="176" mass="18998">MANSAKWVLDPSHSEISFKVKHLMISNVKGQFTSFSGNIEGEDFTNAPISVSIATNSIHTNDEGRDGHLKSGDFFDAEAFPEITFSSTSVQVIDEDNFKLLGQLKIKGVSNPVTLDVEFGGIGTDPWGNQKAAFSVSGKIKRSDFGLNWNAALETGGVLVSDEVRLSADVQFVKQA</sequence>
<reference evidence="2 3" key="1">
    <citation type="submission" date="2019-01" db="EMBL/GenBank/DDBJ databases">
        <authorList>
            <person name="Chen W.-M."/>
        </authorList>
    </citation>
    <scope>NUCLEOTIDE SEQUENCE [LARGE SCALE GENOMIC DNA]</scope>
    <source>
        <strain evidence="2 3">FSY-15</strain>
    </source>
</reference>
<dbReference type="InterPro" id="IPR036761">
    <property type="entry name" value="TTHA0802/YceI-like_sf"/>
</dbReference>
<organism evidence="2 3">
    <name type="scientific">Sandaracinomonas limnophila</name>
    <dbReference type="NCBI Taxonomy" id="1862386"/>
    <lineage>
        <taxon>Bacteria</taxon>
        <taxon>Pseudomonadati</taxon>
        <taxon>Bacteroidota</taxon>
        <taxon>Cytophagia</taxon>
        <taxon>Cytophagales</taxon>
        <taxon>Flectobacillaceae</taxon>
        <taxon>Sandaracinomonas</taxon>
    </lineage>
</organism>
<dbReference type="Pfam" id="PF04264">
    <property type="entry name" value="YceI"/>
    <property type="match status" value="1"/>
</dbReference>
<dbReference type="SMART" id="SM00867">
    <property type="entry name" value="YceI"/>
    <property type="match status" value="1"/>
</dbReference>
<evidence type="ECO:0000313" key="3">
    <source>
        <dbReference type="Proteomes" id="UP000282832"/>
    </source>
</evidence>
<protein>
    <submittedName>
        <fullName evidence="2">Polyisoprenoid-binding protein</fullName>
    </submittedName>
</protein>
<dbReference type="AlphaFoldDB" id="A0A437PTN8"/>
<accession>A0A437PTN8</accession>
<dbReference type="SUPFAM" id="SSF101874">
    <property type="entry name" value="YceI-like"/>
    <property type="match status" value="1"/>
</dbReference>
<evidence type="ECO:0000313" key="2">
    <source>
        <dbReference type="EMBL" id="RVU25633.1"/>
    </source>
</evidence>
<dbReference type="Gene3D" id="2.40.128.110">
    <property type="entry name" value="Lipid/polyisoprenoid-binding, YceI-like"/>
    <property type="match status" value="1"/>
</dbReference>
<dbReference type="EMBL" id="SACY01000002">
    <property type="protein sequence ID" value="RVU25633.1"/>
    <property type="molecule type" value="Genomic_DNA"/>
</dbReference>
<gene>
    <name evidence="2" type="ORF">EOJ36_04230</name>
</gene>
<dbReference type="PANTHER" id="PTHR34406">
    <property type="entry name" value="PROTEIN YCEI"/>
    <property type="match status" value="1"/>
</dbReference>
<name>A0A437PTN8_9BACT</name>
<dbReference type="RefSeq" id="WP_127802786.1">
    <property type="nucleotide sequence ID" value="NZ_SACY01000002.1"/>
</dbReference>
<dbReference type="Proteomes" id="UP000282832">
    <property type="component" value="Unassembled WGS sequence"/>
</dbReference>
<comment type="caution">
    <text evidence="2">The sequence shown here is derived from an EMBL/GenBank/DDBJ whole genome shotgun (WGS) entry which is preliminary data.</text>
</comment>
<dbReference type="PANTHER" id="PTHR34406:SF1">
    <property type="entry name" value="PROTEIN YCEI"/>
    <property type="match status" value="1"/>
</dbReference>
<feature type="domain" description="Lipid/polyisoprenoid-binding YceI-like" evidence="1">
    <location>
        <begin position="6"/>
        <end position="173"/>
    </location>
</feature>
<evidence type="ECO:0000259" key="1">
    <source>
        <dbReference type="SMART" id="SM00867"/>
    </source>
</evidence>
<keyword evidence="3" id="KW-1185">Reference proteome</keyword>
<proteinExistence type="predicted"/>
<dbReference type="OrthoDB" id="9811006at2"/>
<dbReference type="InterPro" id="IPR007372">
    <property type="entry name" value="Lipid/polyisoprenoid-bd_YceI"/>
</dbReference>